<organism evidence="1 2">
    <name type="scientific">Leersia perrieri</name>
    <dbReference type="NCBI Taxonomy" id="77586"/>
    <lineage>
        <taxon>Eukaryota</taxon>
        <taxon>Viridiplantae</taxon>
        <taxon>Streptophyta</taxon>
        <taxon>Embryophyta</taxon>
        <taxon>Tracheophyta</taxon>
        <taxon>Spermatophyta</taxon>
        <taxon>Magnoliopsida</taxon>
        <taxon>Liliopsida</taxon>
        <taxon>Poales</taxon>
        <taxon>Poaceae</taxon>
        <taxon>BOP clade</taxon>
        <taxon>Oryzoideae</taxon>
        <taxon>Oryzeae</taxon>
        <taxon>Oryzinae</taxon>
        <taxon>Leersia</taxon>
    </lineage>
</organism>
<accession>A0A0D9X425</accession>
<sequence length="59" mass="6649">MSLQIKDPEFDVAHPIKINGTMLTRDQQDYTCEIGTMPNASSPPEDTLNFDMAISRHLL</sequence>
<evidence type="ECO:0000313" key="2">
    <source>
        <dbReference type="Proteomes" id="UP000032180"/>
    </source>
</evidence>
<dbReference type="Proteomes" id="UP000032180">
    <property type="component" value="Chromosome 8"/>
</dbReference>
<protein>
    <submittedName>
        <fullName evidence="1">Uncharacterized protein</fullName>
    </submittedName>
</protein>
<reference evidence="1" key="3">
    <citation type="submission" date="2015-04" db="UniProtKB">
        <authorList>
            <consortium name="EnsemblPlants"/>
        </authorList>
    </citation>
    <scope>IDENTIFICATION</scope>
</reference>
<dbReference type="Gramene" id="LPERR08G02090.1">
    <property type="protein sequence ID" value="LPERR08G02090.1"/>
    <property type="gene ID" value="LPERR08G02090"/>
</dbReference>
<keyword evidence="2" id="KW-1185">Reference proteome</keyword>
<proteinExistence type="predicted"/>
<reference evidence="1 2" key="1">
    <citation type="submission" date="2012-08" db="EMBL/GenBank/DDBJ databases">
        <title>Oryza genome evolution.</title>
        <authorList>
            <person name="Wing R.A."/>
        </authorList>
    </citation>
    <scope>NUCLEOTIDE SEQUENCE</scope>
</reference>
<dbReference type="AlphaFoldDB" id="A0A0D9X425"/>
<name>A0A0D9X425_9ORYZ</name>
<dbReference type="EnsemblPlants" id="LPERR08G02090.1">
    <property type="protein sequence ID" value="LPERR08G02090.1"/>
    <property type="gene ID" value="LPERR08G02090"/>
</dbReference>
<evidence type="ECO:0000313" key="1">
    <source>
        <dbReference type="EnsemblPlants" id="LPERR08G02090.1"/>
    </source>
</evidence>
<dbReference type="HOGENOM" id="CLU_2964180_0_0_1"/>
<reference evidence="2" key="2">
    <citation type="submission" date="2013-12" db="EMBL/GenBank/DDBJ databases">
        <authorList>
            <person name="Yu Y."/>
            <person name="Lee S."/>
            <person name="de Baynast K."/>
            <person name="Wissotski M."/>
            <person name="Liu L."/>
            <person name="Talag J."/>
            <person name="Goicoechea J."/>
            <person name="Angelova A."/>
            <person name="Jetty R."/>
            <person name="Kudrna D."/>
            <person name="Golser W."/>
            <person name="Rivera L."/>
            <person name="Zhang J."/>
            <person name="Wing R."/>
        </authorList>
    </citation>
    <scope>NUCLEOTIDE SEQUENCE</scope>
</reference>